<evidence type="ECO:0000313" key="4">
    <source>
        <dbReference type="EMBL" id="KAJ8947873.1"/>
    </source>
</evidence>
<feature type="domain" description="HD" evidence="3">
    <location>
        <begin position="3"/>
        <end position="116"/>
    </location>
</feature>
<proteinExistence type="predicted"/>
<dbReference type="EMBL" id="JAPWTK010000150">
    <property type="protein sequence ID" value="KAJ8947873.1"/>
    <property type="molecule type" value="Genomic_DNA"/>
</dbReference>
<evidence type="ECO:0000259" key="3">
    <source>
        <dbReference type="Pfam" id="PF13023"/>
    </source>
</evidence>
<dbReference type="GO" id="GO:0005737">
    <property type="term" value="C:cytoplasm"/>
    <property type="evidence" value="ECO:0007669"/>
    <property type="project" value="TreeGrafter"/>
</dbReference>
<keyword evidence="5" id="KW-1185">Reference proteome</keyword>
<dbReference type="Proteomes" id="UP001162162">
    <property type="component" value="Unassembled WGS sequence"/>
</dbReference>
<dbReference type="InterPro" id="IPR006674">
    <property type="entry name" value="HD_domain"/>
</dbReference>
<protein>
    <recommendedName>
        <fullName evidence="3">HD domain-containing protein</fullName>
    </recommendedName>
</protein>
<accession>A0AAV8YA69</accession>
<dbReference type="AlphaFoldDB" id="A0AAV8YA69"/>
<sequence length="148" mass="17267">MEALDPEDVLKFLNLCRDLAESIVGDVTPKDNIPEDKKHAMEDEAMKELTAYVGNEIGPFIYDLYKEYEAKETPEAKFVKDLDRFDMLFTATYYELRDNTPNKLQEFFDSTEGKFHNPYISNLVKILKQRRIEHRSSESQNNSTSSEK</sequence>
<evidence type="ECO:0000313" key="5">
    <source>
        <dbReference type="Proteomes" id="UP001162162"/>
    </source>
</evidence>
<dbReference type="GO" id="GO:0002953">
    <property type="term" value="F:5'-deoxynucleotidase activity"/>
    <property type="evidence" value="ECO:0007669"/>
    <property type="project" value="InterPro"/>
</dbReference>
<dbReference type="InterPro" id="IPR039356">
    <property type="entry name" value="YfbR/HDDC2"/>
</dbReference>
<comment type="caution">
    <text evidence="4">The sequence shown here is derived from an EMBL/GenBank/DDBJ whole genome shotgun (WGS) entry which is preliminary data.</text>
</comment>
<evidence type="ECO:0000256" key="2">
    <source>
        <dbReference type="ARBA" id="ARBA00022801"/>
    </source>
</evidence>
<dbReference type="GO" id="GO:0046872">
    <property type="term" value="F:metal ion binding"/>
    <property type="evidence" value="ECO:0007669"/>
    <property type="project" value="UniProtKB-KW"/>
</dbReference>
<dbReference type="Pfam" id="PF13023">
    <property type="entry name" value="HD_3"/>
    <property type="match status" value="1"/>
</dbReference>
<dbReference type="SUPFAM" id="SSF109604">
    <property type="entry name" value="HD-domain/PDEase-like"/>
    <property type="match status" value="1"/>
</dbReference>
<dbReference type="PANTHER" id="PTHR11845:SF13">
    <property type="entry name" value="5'-DEOXYNUCLEOTIDASE HDDC2"/>
    <property type="match status" value="1"/>
</dbReference>
<name>A0AAV8YA69_9CUCU</name>
<dbReference type="Gene3D" id="1.10.3210.10">
    <property type="entry name" value="Hypothetical protein af1432"/>
    <property type="match status" value="1"/>
</dbReference>
<keyword evidence="2" id="KW-0378">Hydrolase</keyword>
<organism evidence="4 5">
    <name type="scientific">Aromia moschata</name>
    <dbReference type="NCBI Taxonomy" id="1265417"/>
    <lineage>
        <taxon>Eukaryota</taxon>
        <taxon>Metazoa</taxon>
        <taxon>Ecdysozoa</taxon>
        <taxon>Arthropoda</taxon>
        <taxon>Hexapoda</taxon>
        <taxon>Insecta</taxon>
        <taxon>Pterygota</taxon>
        <taxon>Neoptera</taxon>
        <taxon>Endopterygota</taxon>
        <taxon>Coleoptera</taxon>
        <taxon>Polyphaga</taxon>
        <taxon>Cucujiformia</taxon>
        <taxon>Chrysomeloidea</taxon>
        <taxon>Cerambycidae</taxon>
        <taxon>Cerambycinae</taxon>
        <taxon>Callichromatini</taxon>
        <taxon>Aromia</taxon>
    </lineage>
</organism>
<gene>
    <name evidence="4" type="ORF">NQ318_010019</name>
</gene>
<evidence type="ECO:0000256" key="1">
    <source>
        <dbReference type="ARBA" id="ARBA00022723"/>
    </source>
</evidence>
<dbReference type="PANTHER" id="PTHR11845">
    <property type="entry name" value="5'-DEOXYNUCLEOTIDASE HDDC2"/>
    <property type="match status" value="1"/>
</dbReference>
<keyword evidence="1" id="KW-0479">Metal-binding</keyword>
<reference evidence="4" key="1">
    <citation type="journal article" date="2023" name="Insect Mol. Biol.">
        <title>Genome sequencing provides insights into the evolution of gene families encoding plant cell wall-degrading enzymes in longhorned beetles.</title>
        <authorList>
            <person name="Shin N.R."/>
            <person name="Okamura Y."/>
            <person name="Kirsch R."/>
            <person name="Pauchet Y."/>
        </authorList>
    </citation>
    <scope>NUCLEOTIDE SEQUENCE</scope>
    <source>
        <strain evidence="4">AMC_N1</strain>
    </source>
</reference>